<dbReference type="GO" id="GO:0005524">
    <property type="term" value="F:ATP binding"/>
    <property type="evidence" value="ECO:0007669"/>
    <property type="project" value="UniProtKB-UniRule"/>
</dbReference>
<comment type="caution">
    <text evidence="16">The sequence shown here is derived from an EMBL/GenBank/DDBJ whole genome shotgun (WGS) entry which is preliminary data.</text>
</comment>
<accession>A0A6D2HSS2</accession>
<keyword evidence="8" id="KW-0418">Kinase</keyword>
<dbReference type="EMBL" id="CACVBM020000333">
    <property type="protein sequence ID" value="CAA7017643.1"/>
    <property type="molecule type" value="Genomic_DNA"/>
</dbReference>
<evidence type="ECO:0000256" key="1">
    <source>
        <dbReference type="ARBA" id="ARBA00004167"/>
    </source>
</evidence>
<keyword evidence="2" id="KW-0723">Serine/threonine-protein kinase</keyword>
<evidence type="ECO:0000256" key="12">
    <source>
        <dbReference type="ARBA" id="ARBA00023170"/>
    </source>
</evidence>
<dbReference type="AlphaFoldDB" id="A0A6D2HSS2"/>
<dbReference type="InterPro" id="IPR008271">
    <property type="entry name" value="Ser/Thr_kinase_AS"/>
</dbReference>
<dbReference type="CDD" id="cd14066">
    <property type="entry name" value="STKc_IRAK"/>
    <property type="match status" value="1"/>
</dbReference>
<organism evidence="16 17">
    <name type="scientific">Microthlaspi erraticum</name>
    <dbReference type="NCBI Taxonomy" id="1685480"/>
    <lineage>
        <taxon>Eukaryota</taxon>
        <taxon>Viridiplantae</taxon>
        <taxon>Streptophyta</taxon>
        <taxon>Embryophyta</taxon>
        <taxon>Tracheophyta</taxon>
        <taxon>Spermatophyta</taxon>
        <taxon>Magnoliopsida</taxon>
        <taxon>eudicotyledons</taxon>
        <taxon>Gunneridae</taxon>
        <taxon>Pentapetalae</taxon>
        <taxon>rosids</taxon>
        <taxon>malvids</taxon>
        <taxon>Brassicales</taxon>
        <taxon>Brassicaceae</taxon>
        <taxon>Coluteocarpeae</taxon>
        <taxon>Microthlaspi</taxon>
    </lineage>
</organism>
<keyword evidence="11" id="KW-0472">Membrane</keyword>
<evidence type="ECO:0000256" key="10">
    <source>
        <dbReference type="ARBA" id="ARBA00022989"/>
    </source>
</evidence>
<evidence type="ECO:0000256" key="7">
    <source>
        <dbReference type="ARBA" id="ARBA00022741"/>
    </source>
</evidence>
<dbReference type="Gene3D" id="3.80.10.10">
    <property type="entry name" value="Ribonuclease Inhibitor"/>
    <property type="match status" value="1"/>
</dbReference>
<feature type="chain" id="PRO_5025356159" description="Protein kinase domain-containing protein" evidence="14">
    <location>
        <begin position="23"/>
        <end position="758"/>
    </location>
</feature>
<dbReference type="SUPFAM" id="SSF56112">
    <property type="entry name" value="Protein kinase-like (PK-like)"/>
    <property type="match status" value="1"/>
</dbReference>
<evidence type="ECO:0000256" key="9">
    <source>
        <dbReference type="ARBA" id="ARBA00022840"/>
    </source>
</evidence>
<evidence type="ECO:0000256" key="13">
    <source>
        <dbReference type="PROSITE-ProRule" id="PRU10141"/>
    </source>
</evidence>
<keyword evidence="9 13" id="KW-0067">ATP-binding</keyword>
<comment type="subcellular location">
    <subcellularLocation>
        <location evidence="1">Membrane</location>
        <topology evidence="1">Single-pass membrane protein</topology>
    </subcellularLocation>
</comment>
<evidence type="ECO:0000256" key="5">
    <source>
        <dbReference type="ARBA" id="ARBA00022692"/>
    </source>
</evidence>
<sequence length="758" mass="85056">MKSLLLTLVVIEVFCIVHLVQPQNQDGFISLDCGLSVDESPYIDPDSGLVFTSDSTLIQTGKSGRVDKAFDKEHIKPYLVMRYFPEGLRNCYTLNVTRDTTYFIGAMFLYGNYDGLNTYPNFDLYLGPNKWESIDLDRETNVTGVDMIHTPRSSSLEICLVKTGETLPIISSIEIRPFRNDVYGPGPGFGSLSSNFRMFFNDSYRDIRYPHDIHDRIWAPYFPEYDWRIINTNLSISNTGVYDTPKLALGTAATPSNKSLPLEISWYTTPPTVAVYLYLHFAEIQALRANETREFDIFFNGSSNISAFSPPKLEQHTLTLPPVLCPGGICTLRLVRTKKSTLPPLINAMEGFNIIEFPSTETNPSDVAAIKNIKDTYRLTQISWQGDPCIPPDYTWDHLECDYKEKSSPPRVVILDLSNNNLTGEVPKYLAKMKSLLVIRFTYAEVTSMTNNFQRVLGEGGFGVVYHGLLNGTEEVAIKLLSHSSAQGYKQFKAEVELLLRVHHINLVNLVGYCDEGDNLGLLYEYMPNGDLKQHLSGKRGGSVMSWKTRLIIAVDSAQGLEYLHTGCKPAMVHRDVKSSNILLDENFQAKLADFGLSRSFPTANETYVSTVVAGTPGYLDPEYYQTNWLTEKSDVYSFGIVLLEVISNRPIIAHAREKTHIVEWIGFMLQKGDVRNIIDPNLGQDYDSGSVWKALELAMSCVNPSSARRPNMSRVVNDLKDCLTYENSRKGGSVDLDSKGSIEVSMNFGTEVIPKAR</sequence>
<keyword evidence="5" id="KW-0812">Transmembrane</keyword>
<evidence type="ECO:0000256" key="14">
    <source>
        <dbReference type="SAM" id="SignalP"/>
    </source>
</evidence>
<dbReference type="Pfam" id="PF07714">
    <property type="entry name" value="PK_Tyr_Ser-Thr"/>
    <property type="match status" value="1"/>
</dbReference>
<dbReference type="FunFam" id="3.30.200.20:FF:000394">
    <property type="entry name" value="Leucine-rich repeat receptor-like protein kinase"/>
    <property type="match status" value="1"/>
</dbReference>
<dbReference type="FunFam" id="1.10.510.10:FF:000146">
    <property type="entry name" value="LRR receptor-like serine/threonine-protein kinase IOS1"/>
    <property type="match status" value="1"/>
</dbReference>
<evidence type="ECO:0000256" key="3">
    <source>
        <dbReference type="ARBA" id="ARBA00022553"/>
    </source>
</evidence>
<feature type="signal peptide" evidence="14">
    <location>
        <begin position="1"/>
        <end position="22"/>
    </location>
</feature>
<evidence type="ECO:0000256" key="11">
    <source>
        <dbReference type="ARBA" id="ARBA00023136"/>
    </source>
</evidence>
<feature type="domain" description="Protein kinase" evidence="15">
    <location>
        <begin position="451"/>
        <end position="724"/>
    </location>
</feature>
<dbReference type="InterPro" id="IPR017441">
    <property type="entry name" value="Protein_kinase_ATP_BS"/>
</dbReference>
<dbReference type="Gene3D" id="1.10.510.10">
    <property type="entry name" value="Transferase(Phosphotransferase) domain 1"/>
    <property type="match status" value="1"/>
</dbReference>
<keyword evidence="4" id="KW-0808">Transferase</keyword>
<keyword evidence="7 13" id="KW-0547">Nucleotide-binding</keyword>
<keyword evidence="17" id="KW-1185">Reference proteome</keyword>
<dbReference type="Gene3D" id="3.30.200.20">
    <property type="entry name" value="Phosphorylase Kinase, domain 1"/>
    <property type="match status" value="1"/>
</dbReference>
<proteinExistence type="predicted"/>
<dbReference type="PANTHER" id="PTHR45631">
    <property type="entry name" value="OS07G0107800 PROTEIN-RELATED"/>
    <property type="match status" value="1"/>
</dbReference>
<dbReference type="Proteomes" id="UP000467841">
    <property type="component" value="Unassembled WGS sequence"/>
</dbReference>
<dbReference type="InterPro" id="IPR001245">
    <property type="entry name" value="Ser-Thr/Tyr_kinase_cat_dom"/>
</dbReference>
<dbReference type="InterPro" id="IPR024788">
    <property type="entry name" value="Malectin-like_Carb-bd_dom"/>
</dbReference>
<feature type="binding site" evidence="13">
    <location>
        <position position="479"/>
    </location>
    <ligand>
        <name>ATP</name>
        <dbReference type="ChEBI" id="CHEBI:30616"/>
    </ligand>
</feature>
<dbReference type="InterPro" id="IPR011009">
    <property type="entry name" value="Kinase-like_dom_sf"/>
</dbReference>
<dbReference type="PROSITE" id="PS00108">
    <property type="entry name" value="PROTEIN_KINASE_ST"/>
    <property type="match status" value="1"/>
</dbReference>
<evidence type="ECO:0000259" key="15">
    <source>
        <dbReference type="PROSITE" id="PS50011"/>
    </source>
</evidence>
<dbReference type="Pfam" id="PF12819">
    <property type="entry name" value="Malectin_like"/>
    <property type="match status" value="1"/>
</dbReference>
<protein>
    <recommendedName>
        <fullName evidence="15">Protein kinase domain-containing protein</fullName>
    </recommendedName>
</protein>
<gene>
    <name evidence="16" type="ORF">MERR_LOCUS4878</name>
</gene>
<keyword evidence="3" id="KW-0597">Phosphoprotein</keyword>
<evidence type="ECO:0000256" key="8">
    <source>
        <dbReference type="ARBA" id="ARBA00022777"/>
    </source>
</evidence>
<evidence type="ECO:0000256" key="4">
    <source>
        <dbReference type="ARBA" id="ARBA00022679"/>
    </source>
</evidence>
<keyword evidence="12" id="KW-0675">Receptor</keyword>
<dbReference type="InterPro" id="IPR000719">
    <property type="entry name" value="Prot_kinase_dom"/>
</dbReference>
<keyword evidence="10" id="KW-1133">Transmembrane helix</keyword>
<dbReference type="PANTHER" id="PTHR45631:SF124">
    <property type="entry name" value="LEUCINE-RICH REPEAT PROTEIN KINASE FAMILY PROTEIN"/>
    <property type="match status" value="1"/>
</dbReference>
<evidence type="ECO:0000256" key="6">
    <source>
        <dbReference type="ARBA" id="ARBA00022729"/>
    </source>
</evidence>
<keyword evidence="6 14" id="KW-0732">Signal</keyword>
<name>A0A6D2HSS2_9BRAS</name>
<dbReference type="GO" id="GO:0016020">
    <property type="term" value="C:membrane"/>
    <property type="evidence" value="ECO:0007669"/>
    <property type="project" value="UniProtKB-SubCell"/>
</dbReference>
<evidence type="ECO:0000313" key="17">
    <source>
        <dbReference type="Proteomes" id="UP000467841"/>
    </source>
</evidence>
<dbReference type="SMART" id="SM00220">
    <property type="entry name" value="S_TKc"/>
    <property type="match status" value="1"/>
</dbReference>
<dbReference type="InterPro" id="IPR032675">
    <property type="entry name" value="LRR_dom_sf"/>
</dbReference>
<dbReference type="PROSITE" id="PS00107">
    <property type="entry name" value="PROTEIN_KINASE_ATP"/>
    <property type="match status" value="1"/>
</dbReference>
<evidence type="ECO:0000313" key="16">
    <source>
        <dbReference type="EMBL" id="CAA7017643.1"/>
    </source>
</evidence>
<reference evidence="16" key="1">
    <citation type="submission" date="2020-01" db="EMBL/GenBank/DDBJ databases">
        <authorList>
            <person name="Mishra B."/>
        </authorList>
    </citation>
    <scope>NUCLEOTIDE SEQUENCE [LARGE SCALE GENOMIC DNA]</scope>
</reference>
<dbReference type="GO" id="GO:0004674">
    <property type="term" value="F:protein serine/threonine kinase activity"/>
    <property type="evidence" value="ECO:0007669"/>
    <property type="project" value="UniProtKB-KW"/>
</dbReference>
<dbReference type="PROSITE" id="PS50011">
    <property type="entry name" value="PROTEIN_KINASE_DOM"/>
    <property type="match status" value="1"/>
</dbReference>
<evidence type="ECO:0000256" key="2">
    <source>
        <dbReference type="ARBA" id="ARBA00022527"/>
    </source>
</evidence>
<dbReference type="OrthoDB" id="2017114at2759"/>